<gene>
    <name evidence="1" type="ORF">NSCI0253_LOCUS39925</name>
</gene>
<sequence>MPSVSLVRVHIPRVSRVDPCPQGVAWCMARTTRSTSKRAAKRNDTVERWSCDQVCVNSEVTSLEDHAWELLLRMAGAHAASGESSSSELQRLAVEARRVLAAAPLEMPSVSVARTSATSIDEAMCAVTKVRVSEGTRASSKLVPKASHFPLSDGLLNEAPEEKPRHARWLSDVPGISGNIEEWESEEEEEGRGCTVA</sequence>
<organism evidence="1">
    <name type="scientific">Noctiluca scintillans</name>
    <name type="common">Sea sparkle</name>
    <name type="synonym">Red tide dinoflagellate</name>
    <dbReference type="NCBI Taxonomy" id="2966"/>
    <lineage>
        <taxon>Eukaryota</taxon>
        <taxon>Sar</taxon>
        <taxon>Alveolata</taxon>
        <taxon>Dinophyceae</taxon>
        <taxon>Noctilucales</taxon>
        <taxon>Noctilucaceae</taxon>
        <taxon>Noctiluca</taxon>
    </lineage>
</organism>
<reference evidence="1" key="1">
    <citation type="submission" date="2021-01" db="EMBL/GenBank/DDBJ databases">
        <authorList>
            <person name="Corre E."/>
            <person name="Pelletier E."/>
            <person name="Niang G."/>
            <person name="Scheremetjew M."/>
            <person name="Finn R."/>
            <person name="Kale V."/>
            <person name="Holt S."/>
            <person name="Cochrane G."/>
            <person name="Meng A."/>
            <person name="Brown T."/>
            <person name="Cohen L."/>
        </authorList>
    </citation>
    <scope>NUCLEOTIDE SEQUENCE</scope>
</reference>
<dbReference type="AlphaFoldDB" id="A0A7S1FGY6"/>
<proteinExistence type="predicted"/>
<dbReference type="EMBL" id="HBFQ01056303">
    <property type="protein sequence ID" value="CAD8865570.1"/>
    <property type="molecule type" value="Transcribed_RNA"/>
</dbReference>
<name>A0A7S1FGY6_NOCSC</name>
<evidence type="ECO:0000313" key="1">
    <source>
        <dbReference type="EMBL" id="CAD8865570.1"/>
    </source>
</evidence>
<protein>
    <submittedName>
        <fullName evidence="1">Uncharacterized protein</fullName>
    </submittedName>
</protein>
<accession>A0A7S1FGY6</accession>